<evidence type="ECO:0000256" key="1">
    <source>
        <dbReference type="ARBA" id="ARBA00004948"/>
    </source>
</evidence>
<keyword evidence="2" id="KW-0784">Thiamine biosynthesis</keyword>
<feature type="domain" description="Thiamine phosphate synthase/TenI" evidence="3">
    <location>
        <begin position="4"/>
        <end position="180"/>
    </location>
</feature>
<gene>
    <name evidence="4" type="ORF">ACE3NQ_02990</name>
</gene>
<evidence type="ECO:0000256" key="2">
    <source>
        <dbReference type="ARBA" id="ARBA00022977"/>
    </source>
</evidence>
<protein>
    <submittedName>
        <fullName evidence="4">Thiamine phosphate synthase</fullName>
    </submittedName>
</protein>
<dbReference type="SUPFAM" id="SSF51391">
    <property type="entry name" value="Thiamin phosphate synthase"/>
    <property type="match status" value="1"/>
</dbReference>
<sequence length="199" mass="21227">MELHLITDGCQSAEQTADIMRLIEPEIDLLHIREKQLSAAELYAFMSTVSEGVCCPPSKLAVNDRVDAALLFGAGAVQLTSHSLPLPLVKRMFPELRCGASVHSLPEALAAEQAGADYVLFGHIYDSPSKPGLPPRGLSSLEELCCAVSIPVIALGGIQPQHVPDIKRAGASGIAVMSGIWKAENPAEVAKEYRSLLMT</sequence>
<proteinExistence type="predicted"/>
<accession>A0ABV5B4Q2</accession>
<keyword evidence="5" id="KW-1185">Reference proteome</keyword>
<evidence type="ECO:0000313" key="4">
    <source>
        <dbReference type="EMBL" id="MFB5679884.1"/>
    </source>
</evidence>
<dbReference type="InterPro" id="IPR013785">
    <property type="entry name" value="Aldolase_TIM"/>
</dbReference>
<evidence type="ECO:0000259" key="3">
    <source>
        <dbReference type="Pfam" id="PF02581"/>
    </source>
</evidence>
<dbReference type="CDD" id="cd00564">
    <property type="entry name" value="TMP_TenI"/>
    <property type="match status" value="1"/>
</dbReference>
<dbReference type="Gene3D" id="3.20.20.70">
    <property type="entry name" value="Aldolase class I"/>
    <property type="match status" value="1"/>
</dbReference>
<name>A0ABV5B4Q2_9BACL</name>
<dbReference type="EMBL" id="JBHILM010000002">
    <property type="protein sequence ID" value="MFB5679884.1"/>
    <property type="molecule type" value="Genomic_DNA"/>
</dbReference>
<dbReference type="PANTHER" id="PTHR20857:SF22">
    <property type="entry name" value="THIAZOLE TAUTOMERASE"/>
    <property type="match status" value="1"/>
</dbReference>
<dbReference type="Proteomes" id="UP001580407">
    <property type="component" value="Unassembled WGS sequence"/>
</dbReference>
<comment type="caution">
    <text evidence="4">The sequence shown here is derived from an EMBL/GenBank/DDBJ whole genome shotgun (WGS) entry which is preliminary data.</text>
</comment>
<dbReference type="RefSeq" id="WP_375523707.1">
    <property type="nucleotide sequence ID" value="NZ_JBHILM010000002.1"/>
</dbReference>
<reference evidence="4 5" key="1">
    <citation type="submission" date="2024-09" db="EMBL/GenBank/DDBJ databases">
        <authorList>
            <person name="Ruan L."/>
        </authorList>
    </citation>
    <scope>NUCLEOTIDE SEQUENCE [LARGE SCALE GENOMIC DNA]</scope>
    <source>
        <strain evidence="4 5">D33</strain>
    </source>
</reference>
<dbReference type="InterPro" id="IPR036206">
    <property type="entry name" value="ThiamineP_synth_sf"/>
</dbReference>
<organism evidence="4 5">
    <name type="scientific">Paenibacillus terreus</name>
    <dbReference type="NCBI Taxonomy" id="1387834"/>
    <lineage>
        <taxon>Bacteria</taxon>
        <taxon>Bacillati</taxon>
        <taxon>Bacillota</taxon>
        <taxon>Bacilli</taxon>
        <taxon>Bacillales</taxon>
        <taxon>Paenibacillaceae</taxon>
        <taxon>Paenibacillus</taxon>
    </lineage>
</organism>
<dbReference type="InterPro" id="IPR022998">
    <property type="entry name" value="ThiamineP_synth_TenI"/>
</dbReference>
<evidence type="ECO:0000313" key="5">
    <source>
        <dbReference type="Proteomes" id="UP001580407"/>
    </source>
</evidence>
<dbReference type="PANTHER" id="PTHR20857">
    <property type="entry name" value="THIAMINE-PHOSPHATE PYROPHOSPHORYLASE"/>
    <property type="match status" value="1"/>
</dbReference>
<dbReference type="Pfam" id="PF02581">
    <property type="entry name" value="TMP-TENI"/>
    <property type="match status" value="1"/>
</dbReference>
<comment type="pathway">
    <text evidence="1">Cofactor biosynthesis; thiamine diphosphate biosynthesis.</text>
</comment>